<feature type="chain" id="PRO_5031491173" evidence="2">
    <location>
        <begin position="21"/>
        <end position="787"/>
    </location>
</feature>
<dbReference type="InterPro" id="IPR032275">
    <property type="entry name" value="DUF4986"/>
</dbReference>
<dbReference type="PANTHER" id="PTHR31151">
    <property type="entry name" value="PROLINE-TRNA LIGASE (DUF1680)"/>
    <property type="match status" value="1"/>
</dbReference>
<dbReference type="InterPro" id="IPR046544">
    <property type="entry name" value="GH146_SB_dom"/>
</dbReference>
<reference evidence="7 8" key="1">
    <citation type="submission" date="2019-12" db="EMBL/GenBank/DDBJ databases">
        <authorList>
            <person name="Li C."/>
            <person name="Zhao J."/>
        </authorList>
    </citation>
    <scope>NUCLEOTIDE SEQUENCE [LARGE SCALE GENOMIC DNA]</scope>
    <source>
        <strain evidence="7 8">NEAU-DD11</strain>
    </source>
</reference>
<evidence type="ECO:0000313" key="8">
    <source>
        <dbReference type="Proteomes" id="UP000443353"/>
    </source>
</evidence>
<feature type="domain" description="Non-reducing end beta-L-arabinofuranosidase-like GH127 middle" evidence="6">
    <location>
        <begin position="423"/>
        <end position="516"/>
    </location>
</feature>
<keyword evidence="7" id="KW-0378">Hydrolase</keyword>
<evidence type="ECO:0000256" key="1">
    <source>
        <dbReference type="SAM" id="MobiDB-lite"/>
    </source>
</evidence>
<comment type="caution">
    <text evidence="7">The sequence shown here is derived from an EMBL/GenBank/DDBJ whole genome shotgun (WGS) entry which is preliminary data.</text>
</comment>
<proteinExistence type="predicted"/>
<dbReference type="InterPro" id="IPR012878">
    <property type="entry name" value="Beta-AFase-like_GH127_cat"/>
</dbReference>
<dbReference type="Proteomes" id="UP000443353">
    <property type="component" value="Unassembled WGS sequence"/>
</dbReference>
<evidence type="ECO:0000259" key="4">
    <source>
        <dbReference type="Pfam" id="PF16375"/>
    </source>
</evidence>
<feature type="region of interest" description="Disordered" evidence="1">
    <location>
        <begin position="663"/>
        <end position="684"/>
    </location>
</feature>
<dbReference type="GO" id="GO:0005975">
    <property type="term" value="P:carbohydrate metabolic process"/>
    <property type="evidence" value="ECO:0007669"/>
    <property type="project" value="InterPro"/>
</dbReference>
<dbReference type="PANTHER" id="PTHR31151:SF0">
    <property type="entry name" value="PROLINE-TRNA LIGASE (DUF1680)"/>
    <property type="match status" value="1"/>
</dbReference>
<feature type="domain" description="DUF4986" evidence="4">
    <location>
        <begin position="552"/>
        <end position="629"/>
    </location>
</feature>
<dbReference type="SUPFAM" id="SSF48208">
    <property type="entry name" value="Six-hairpin glycosidases"/>
    <property type="match status" value="1"/>
</dbReference>
<sequence>MKLTRIAALLFTLGATCAQAADLFPLQAVRLGPSPFLDAQTTDLNYLMAMEPDRLLAPFLREAGLTPKQPSYGNWESSGLDGHMGGHYLSALALMYASTGDAEVKKRLDYFVAELKRAQTANGDGYVGGVPGGRAAWRDVAAGKLHADNFSVNGKWVPWYNLHKVYAGLRDAYRYAGNEDAKAMLIAMADWALRLTSRLTDEQMQQMLKAEHGGMNEVLADVAQMTGDQRYMDLALRFSHQAILQPLEQHEDKLTGLHANTQIPKVIGFKRIGELTGRKDMADAAAFFWQTVVDHRTVAIGGNSVREHFHDDKDFSPMINEVEGPETCNTYNMLKLTEMLFETSDKASYADYYERALYNHILASEHPGTGGFVYFTPMRPNQYRVYSQVDQAMWCCVGSGIESHAKYGEFIYAHEEKDGKAALFVNLFIPSTLDWREKNVKVTQANNFPDQTSTRITVDGDASFALKIRYPAWVAPGKLAVKVNGKAVKVDAAPGSYVSIDRAWKKGDRVDVSLPMTMRLEQMPDKSNYYAVLYGPVVLAAKTNPFPTEHLNFLADDSRMGHSPSGQVCPLEAAPTFVSDSKDFTRRFKPVKGKPLTFTAPGVVQGGAGSSTEFIPFFRLHDSRYMIYWQQSTPAEFARMKEENAANEAERLALDAQTIDQVAPGEQQPESDHGFKGEGADAGLNNGRHWRHATKWFSYQLNDPRHEAKALRLTFARGDAGRRFDIVVDGQRIAEVELAAGEAQEFYTRDFALPPALVQGANGKLEVKFVAKEGSMAGGLYGLRLMR</sequence>
<evidence type="ECO:0000259" key="3">
    <source>
        <dbReference type="Pfam" id="PF07944"/>
    </source>
</evidence>
<dbReference type="Pfam" id="PF20736">
    <property type="entry name" value="Glyco_hydro127M"/>
    <property type="match status" value="1"/>
</dbReference>
<dbReference type="GO" id="GO:0016787">
    <property type="term" value="F:hydrolase activity"/>
    <property type="evidence" value="ECO:0007669"/>
    <property type="project" value="UniProtKB-KW"/>
</dbReference>
<dbReference type="Pfam" id="PF16375">
    <property type="entry name" value="DUF4986"/>
    <property type="match status" value="1"/>
</dbReference>
<dbReference type="InterPro" id="IPR008928">
    <property type="entry name" value="6-hairpin_glycosidase_sf"/>
</dbReference>
<evidence type="ECO:0000259" key="5">
    <source>
        <dbReference type="Pfam" id="PF20620"/>
    </source>
</evidence>
<evidence type="ECO:0000259" key="6">
    <source>
        <dbReference type="Pfam" id="PF20736"/>
    </source>
</evidence>
<protein>
    <submittedName>
        <fullName evidence="7">Glycosyl hydrolase</fullName>
    </submittedName>
</protein>
<feature type="domain" description="Non-reducing end beta-L-arabinofuranosidase-like GH127 catalytic" evidence="3">
    <location>
        <begin position="28"/>
        <end position="409"/>
    </location>
</feature>
<gene>
    <name evidence="7" type="ORF">GPY61_28835</name>
</gene>
<accession>A0A7X3G596</accession>
<dbReference type="AlphaFoldDB" id="A0A7X3G596"/>
<feature type="signal peptide" evidence="2">
    <location>
        <begin position="1"/>
        <end position="20"/>
    </location>
</feature>
<dbReference type="EMBL" id="WSES01000010">
    <property type="protein sequence ID" value="MVW63941.1"/>
    <property type="molecule type" value="Genomic_DNA"/>
</dbReference>
<feature type="domain" description="Glycoside hydrolase GH146 substrate-binding" evidence="5">
    <location>
        <begin position="653"/>
        <end position="786"/>
    </location>
</feature>
<dbReference type="RefSeq" id="WP_160410577.1">
    <property type="nucleotide sequence ID" value="NZ_WSES01000010.1"/>
</dbReference>
<organism evidence="7 8">
    <name type="scientific">Massilia cellulosiltytica</name>
    <dbReference type="NCBI Taxonomy" id="2683234"/>
    <lineage>
        <taxon>Bacteria</taxon>
        <taxon>Pseudomonadati</taxon>
        <taxon>Pseudomonadota</taxon>
        <taxon>Betaproteobacteria</taxon>
        <taxon>Burkholderiales</taxon>
        <taxon>Oxalobacteraceae</taxon>
        <taxon>Telluria group</taxon>
        <taxon>Massilia</taxon>
    </lineage>
</organism>
<keyword evidence="2" id="KW-0732">Signal</keyword>
<dbReference type="Pfam" id="PF20620">
    <property type="entry name" value="DUF6805"/>
    <property type="match status" value="1"/>
</dbReference>
<dbReference type="InterPro" id="IPR049046">
    <property type="entry name" value="Beta-AFase-like_GH127_middle"/>
</dbReference>
<keyword evidence="8" id="KW-1185">Reference proteome</keyword>
<name>A0A7X3G596_9BURK</name>
<dbReference type="Pfam" id="PF07944">
    <property type="entry name" value="Beta-AFase-like_GH127_cat"/>
    <property type="match status" value="1"/>
</dbReference>
<feature type="compositionally biased region" description="Basic and acidic residues" evidence="1">
    <location>
        <begin position="670"/>
        <end position="679"/>
    </location>
</feature>
<evidence type="ECO:0000313" key="7">
    <source>
        <dbReference type="EMBL" id="MVW63941.1"/>
    </source>
</evidence>
<evidence type="ECO:0000256" key="2">
    <source>
        <dbReference type="SAM" id="SignalP"/>
    </source>
</evidence>